<comment type="caution">
    <text evidence="9">The sequence shown here is derived from an EMBL/GenBank/DDBJ whole genome shotgun (WGS) entry which is preliminary data.</text>
</comment>
<feature type="transmembrane region" description="Helical" evidence="7">
    <location>
        <begin position="330"/>
        <end position="347"/>
    </location>
</feature>
<evidence type="ECO:0000256" key="1">
    <source>
        <dbReference type="ARBA" id="ARBA00004651"/>
    </source>
</evidence>
<proteinExistence type="predicted"/>
<dbReference type="PANTHER" id="PTHR42718">
    <property type="entry name" value="MAJOR FACILITATOR SUPERFAMILY MULTIDRUG TRANSPORTER MFSC"/>
    <property type="match status" value="1"/>
</dbReference>
<dbReference type="InterPro" id="IPR036259">
    <property type="entry name" value="MFS_trans_sf"/>
</dbReference>
<keyword evidence="2" id="KW-0813">Transport</keyword>
<evidence type="ECO:0000256" key="6">
    <source>
        <dbReference type="ARBA" id="ARBA00023136"/>
    </source>
</evidence>
<feature type="transmembrane region" description="Helical" evidence="7">
    <location>
        <begin position="112"/>
        <end position="131"/>
    </location>
</feature>
<evidence type="ECO:0000259" key="8">
    <source>
        <dbReference type="PROSITE" id="PS50850"/>
    </source>
</evidence>
<protein>
    <submittedName>
        <fullName evidence="9">MFS transporter</fullName>
    </submittedName>
</protein>
<evidence type="ECO:0000256" key="5">
    <source>
        <dbReference type="ARBA" id="ARBA00022989"/>
    </source>
</evidence>
<dbReference type="EMBL" id="JAGSOV010000015">
    <property type="protein sequence ID" value="MCO1654808.1"/>
    <property type="molecule type" value="Genomic_DNA"/>
</dbReference>
<keyword evidence="5 7" id="KW-1133">Transmembrane helix</keyword>
<dbReference type="SUPFAM" id="SSF103473">
    <property type="entry name" value="MFS general substrate transporter"/>
    <property type="match status" value="1"/>
</dbReference>
<evidence type="ECO:0000313" key="9">
    <source>
        <dbReference type="EMBL" id="MCO1654808.1"/>
    </source>
</evidence>
<keyword evidence="6 7" id="KW-0472">Membrane</keyword>
<feature type="domain" description="Major facilitator superfamily (MFS) profile" evidence="8">
    <location>
        <begin position="17"/>
        <end position="451"/>
    </location>
</feature>
<feature type="transmembrane region" description="Helical" evidence="7">
    <location>
        <begin position="18"/>
        <end position="39"/>
    </location>
</feature>
<keyword evidence="3" id="KW-1003">Cell membrane</keyword>
<feature type="transmembrane region" description="Helical" evidence="7">
    <location>
        <begin position="173"/>
        <end position="191"/>
    </location>
</feature>
<feature type="transmembrane region" description="Helical" evidence="7">
    <location>
        <begin position="424"/>
        <end position="445"/>
    </location>
</feature>
<feature type="transmembrane region" description="Helical" evidence="7">
    <location>
        <begin position="359"/>
        <end position="383"/>
    </location>
</feature>
<dbReference type="Gene3D" id="1.20.1250.20">
    <property type="entry name" value="MFS general substrate transporter like domains"/>
    <property type="match status" value="2"/>
</dbReference>
<reference evidence="9" key="1">
    <citation type="submission" date="2021-04" db="EMBL/GenBank/DDBJ databases">
        <title>Pseudonocardia sp. nov., isolated from sandy soil of mangrove forest.</title>
        <authorList>
            <person name="Zan Z."/>
            <person name="Huang R."/>
            <person name="Liu W."/>
        </authorList>
    </citation>
    <scope>NUCLEOTIDE SEQUENCE</scope>
    <source>
        <strain evidence="9">S2-4</strain>
    </source>
</reference>
<evidence type="ECO:0000256" key="3">
    <source>
        <dbReference type="ARBA" id="ARBA00022475"/>
    </source>
</evidence>
<accession>A0ABT0ZVR4</accession>
<feature type="transmembrane region" description="Helical" evidence="7">
    <location>
        <begin position="268"/>
        <end position="290"/>
    </location>
</feature>
<keyword evidence="4 7" id="KW-0812">Transmembrane</keyword>
<evidence type="ECO:0000313" key="10">
    <source>
        <dbReference type="Proteomes" id="UP001165283"/>
    </source>
</evidence>
<sequence>MDVTTAPRTTERTRWAPIVALGLAMFVVTAEMTVTAVTLPGMAADLGISPATTAWVLLGYALPMAAVAIPAGRWADGASARAALVAAMVGVGVASVLTAVAPAFWVVVVGRLLQGLAASLVIAVYMPIVMVSVRPEQRGRAIGFIITIMTVGGVIGAPLGGFVAGALDWRGVFLMKLPLLVAVAWVALRTLPRDGRGLPRPGPGLLGEAALLGGAVCALMLAVDFVDDAPLVAGALVVVGAVTAWGWTRLPGSAPVVAMIRGRVFGPVLVALLAASFTIGLVAFLLPFYVSDVLRGSPEVTGTVLLFFAGAVAPVSPLAGALSDRFGTRVVAVIGSTVTLVGLALMLTVDADAGPVGLAWRLAVLGIGAGLFNPAINAATLAAAPTGMEGTAGGIAMTARTLATTVAPGVVALCWALAGGGLAGFRSGVLVLGAVMVVGLAALLVPTGRRVKA</sequence>
<dbReference type="InterPro" id="IPR011701">
    <property type="entry name" value="MFS"/>
</dbReference>
<comment type="subcellular location">
    <subcellularLocation>
        <location evidence="1">Cell membrane</location>
        <topology evidence="1">Multi-pass membrane protein</topology>
    </subcellularLocation>
</comment>
<gene>
    <name evidence="9" type="ORF">KDL28_07030</name>
</gene>
<dbReference type="PANTHER" id="PTHR42718:SF46">
    <property type="entry name" value="BLR6921 PROTEIN"/>
    <property type="match status" value="1"/>
</dbReference>
<dbReference type="RefSeq" id="WP_252436471.1">
    <property type="nucleotide sequence ID" value="NZ_JAGSOV010000015.1"/>
</dbReference>
<organism evidence="9 10">
    <name type="scientific">Pseudonocardia humida</name>
    <dbReference type="NCBI Taxonomy" id="2800819"/>
    <lineage>
        <taxon>Bacteria</taxon>
        <taxon>Bacillati</taxon>
        <taxon>Actinomycetota</taxon>
        <taxon>Actinomycetes</taxon>
        <taxon>Pseudonocardiales</taxon>
        <taxon>Pseudonocardiaceae</taxon>
        <taxon>Pseudonocardia</taxon>
    </lineage>
</organism>
<evidence type="ECO:0000256" key="7">
    <source>
        <dbReference type="SAM" id="Phobius"/>
    </source>
</evidence>
<dbReference type="PROSITE" id="PS50850">
    <property type="entry name" value="MFS"/>
    <property type="match status" value="1"/>
</dbReference>
<evidence type="ECO:0000256" key="2">
    <source>
        <dbReference type="ARBA" id="ARBA00022448"/>
    </source>
</evidence>
<dbReference type="Pfam" id="PF07690">
    <property type="entry name" value="MFS_1"/>
    <property type="match status" value="1"/>
</dbReference>
<dbReference type="CDD" id="cd17321">
    <property type="entry name" value="MFS_MMR_MDR_like"/>
    <property type="match status" value="1"/>
</dbReference>
<dbReference type="Proteomes" id="UP001165283">
    <property type="component" value="Unassembled WGS sequence"/>
</dbReference>
<evidence type="ECO:0000256" key="4">
    <source>
        <dbReference type="ARBA" id="ARBA00022692"/>
    </source>
</evidence>
<feature type="transmembrane region" description="Helical" evidence="7">
    <location>
        <begin position="51"/>
        <end position="71"/>
    </location>
</feature>
<feature type="transmembrane region" description="Helical" evidence="7">
    <location>
        <begin position="143"/>
        <end position="167"/>
    </location>
</feature>
<feature type="transmembrane region" description="Helical" evidence="7">
    <location>
        <begin position="395"/>
        <end position="418"/>
    </location>
</feature>
<feature type="transmembrane region" description="Helical" evidence="7">
    <location>
        <begin position="302"/>
        <end position="323"/>
    </location>
</feature>
<feature type="transmembrane region" description="Helical" evidence="7">
    <location>
        <begin position="229"/>
        <end position="247"/>
    </location>
</feature>
<dbReference type="InterPro" id="IPR020846">
    <property type="entry name" value="MFS_dom"/>
</dbReference>
<feature type="transmembrane region" description="Helical" evidence="7">
    <location>
        <begin position="203"/>
        <end position="223"/>
    </location>
</feature>
<feature type="transmembrane region" description="Helical" evidence="7">
    <location>
        <begin position="83"/>
        <end position="106"/>
    </location>
</feature>
<name>A0ABT0ZVR4_9PSEU</name>
<keyword evidence="10" id="KW-1185">Reference proteome</keyword>